<feature type="transmembrane region" description="Helical" evidence="7">
    <location>
        <begin position="644"/>
        <end position="666"/>
    </location>
</feature>
<dbReference type="GO" id="GO:0005886">
    <property type="term" value="C:plasma membrane"/>
    <property type="evidence" value="ECO:0007669"/>
    <property type="project" value="UniProtKB-SubCell"/>
</dbReference>
<organism evidence="9 10">
    <name type="scientific">Ornithinibacillus bavariensis</name>
    <dbReference type="NCBI Taxonomy" id="545502"/>
    <lineage>
        <taxon>Bacteria</taxon>
        <taxon>Bacillati</taxon>
        <taxon>Bacillota</taxon>
        <taxon>Bacilli</taxon>
        <taxon>Bacillales</taxon>
        <taxon>Bacillaceae</taxon>
        <taxon>Ornithinibacillus</taxon>
    </lineage>
</organism>
<proteinExistence type="inferred from homology"/>
<keyword evidence="4 7" id="KW-1133">Transmembrane helix</keyword>
<evidence type="ECO:0000256" key="4">
    <source>
        <dbReference type="ARBA" id="ARBA00022989"/>
    </source>
</evidence>
<dbReference type="Pfam" id="PF02687">
    <property type="entry name" value="FtsX"/>
    <property type="match status" value="2"/>
</dbReference>
<feature type="domain" description="ABC3 transporter permease C-terminal" evidence="8">
    <location>
        <begin position="755"/>
        <end position="862"/>
    </location>
</feature>
<feature type="transmembrane region" description="Helical" evidence="7">
    <location>
        <begin position="16"/>
        <end position="35"/>
    </location>
</feature>
<keyword evidence="3 7" id="KW-0812">Transmembrane</keyword>
<feature type="transmembrane region" description="Helical" evidence="7">
    <location>
        <begin position="560"/>
        <end position="587"/>
    </location>
</feature>
<feature type="transmembrane region" description="Helical" evidence="7">
    <location>
        <begin position="885"/>
        <end position="903"/>
    </location>
</feature>
<evidence type="ECO:0000313" key="9">
    <source>
        <dbReference type="EMBL" id="GIO27414.1"/>
    </source>
</evidence>
<dbReference type="RefSeq" id="WP_212920892.1">
    <property type="nucleotide sequence ID" value="NZ_BORP01000003.1"/>
</dbReference>
<evidence type="ECO:0000256" key="2">
    <source>
        <dbReference type="ARBA" id="ARBA00022475"/>
    </source>
</evidence>
<protein>
    <recommendedName>
        <fullName evidence="8">ABC3 transporter permease C-terminal domain-containing protein</fullName>
    </recommendedName>
</protein>
<keyword evidence="2" id="KW-1003">Cell membrane</keyword>
<dbReference type="GO" id="GO:0022857">
    <property type="term" value="F:transmembrane transporter activity"/>
    <property type="evidence" value="ECO:0007669"/>
    <property type="project" value="TreeGrafter"/>
</dbReference>
<feature type="domain" description="ABC3 transporter permease C-terminal" evidence="8">
    <location>
        <begin position="565"/>
        <end position="670"/>
    </location>
</feature>
<comment type="subcellular location">
    <subcellularLocation>
        <location evidence="1">Cell membrane</location>
        <topology evidence="1">Multi-pass membrane protein</topology>
    </subcellularLocation>
</comment>
<dbReference type="EMBL" id="BORP01000003">
    <property type="protein sequence ID" value="GIO27414.1"/>
    <property type="molecule type" value="Genomic_DNA"/>
</dbReference>
<dbReference type="Proteomes" id="UP000676917">
    <property type="component" value="Unassembled WGS sequence"/>
</dbReference>
<feature type="transmembrane region" description="Helical" evidence="7">
    <location>
        <begin position="835"/>
        <end position="855"/>
    </location>
</feature>
<comment type="similarity">
    <text evidence="6">Belongs to the ABC-4 integral membrane protein family.</text>
</comment>
<name>A0A920C7P6_9BACI</name>
<dbReference type="AlphaFoldDB" id="A0A920C7P6"/>
<sequence length="1099" mass="123225">MIRFIWQNWWRRKERFILLIIGAFIVSAGLTYLIGLSEANKGTVVDTLQQRWSASYDIVVRPEGTRSVTEEKRLLEPNYLSGLSGGISVEQYEAIKDIPGVEVAAPIAMIGYADYQVNFGQVELPEEGLYRRKTTKTINNGIGEEVASSNYYFPNQVWDIINKGGEYGVGAPFTEYIVGGESLLAGIDPEQEAKLVGLDEAIMDLGTSRYFDDSDSYYFNEASGLREFPIIVNQNSFVEKIENITYERLHISINLDNANDIMEEVKEKGGDSYLDTVEGEVIDTFSVTGEETFQTFVSRMTGVDWNTGEVIDLEEKESVGEGQLRSPIDENVTGIVFRPSPLEYREISSPYAERWPYSYQAVPVQNGEDTIGIYRNKESFREPVLMAEEFVDLPRIKPNWIGFYDPSNLKISKDPTTELPMETYRPASAEFVMDKEGNPINPPKQLKPTGDPYSFLTDPPGMLTTIEAAEMLLGDEPISAIRIKVAGVTDMSDESQTLLEQIAAEIENRTGLITDITLGSSPQLALTYVPGLNGEKDLGWIQQPWVNIGSSISIFRETKVSFSGVVASVIAVAVVYVWASGIVSLLARRKEFAVLLSVGWRPSQLSRLLFLESSIIGLFVALISWMMLAFVYVSSDGTISLTRFVWTGLFGLIVYMLGSIIPMLLTQNISPYEAMRTGEITGGSKRLFKAKGINRMAFNHFIGKWKRSILSVISIALPTALLAIFLYITFRLRGIMYTSLLGEYVALEVGPAHYVAIIVSLIIAILTTAEITWQNVSERKEEISLLQAIGWRRWSIRRLILAEGLFSGLFAAVIGLTIAFLMIWGLYGSFPAEEIGFLLATGLIPVIIGLLGTVFPAERAVQIVPNQGMGGIYSNRKVTEKRMKLIVIFTAIALVGTFLFTMIKVAPNIEYTNPEVGKEQEFSPTEGEIGVETSVDHEIPEESEELLGNDSSWGRDDIVDEKYYKVLDEGEDIKDTGNSILSYYAKEIKSEQPQPEEGMKNISIEFYFENLDDMGYRMRPDKEFLILVDEERYYPINVTILEVEDWEDEKLLYGKMRAILDFSVPEDVEDYGLLLRSTGFGFGLLVWFEGDRTEKVLEE</sequence>
<evidence type="ECO:0000259" key="8">
    <source>
        <dbReference type="Pfam" id="PF02687"/>
    </source>
</evidence>
<keyword evidence="5 7" id="KW-0472">Membrane</keyword>
<evidence type="ECO:0000313" key="10">
    <source>
        <dbReference type="Proteomes" id="UP000676917"/>
    </source>
</evidence>
<evidence type="ECO:0000256" key="7">
    <source>
        <dbReference type="SAM" id="Phobius"/>
    </source>
</evidence>
<accession>A0A920C7P6</accession>
<reference evidence="9" key="1">
    <citation type="submission" date="2021-03" db="EMBL/GenBank/DDBJ databases">
        <title>Antimicrobial resistance genes in bacteria isolated from Japanese honey, and their potential for conferring macrolide and lincosamide resistance in the American foulbrood pathogen Paenibacillus larvae.</title>
        <authorList>
            <person name="Okamoto M."/>
            <person name="Kumagai M."/>
            <person name="Kanamori H."/>
            <person name="Takamatsu D."/>
        </authorList>
    </citation>
    <scope>NUCLEOTIDE SEQUENCE</scope>
    <source>
        <strain evidence="9">J43TS3</strain>
    </source>
</reference>
<dbReference type="InterPro" id="IPR003838">
    <property type="entry name" value="ABC3_permease_C"/>
</dbReference>
<evidence type="ECO:0000256" key="1">
    <source>
        <dbReference type="ARBA" id="ARBA00004651"/>
    </source>
</evidence>
<dbReference type="PANTHER" id="PTHR30572:SF4">
    <property type="entry name" value="ABC TRANSPORTER PERMEASE YTRF"/>
    <property type="match status" value="1"/>
</dbReference>
<dbReference type="InterPro" id="IPR050250">
    <property type="entry name" value="Macrolide_Exporter_MacB"/>
</dbReference>
<evidence type="ECO:0000256" key="6">
    <source>
        <dbReference type="ARBA" id="ARBA00038076"/>
    </source>
</evidence>
<gene>
    <name evidence="9" type="ORF">J43TS3_20250</name>
</gene>
<evidence type="ECO:0000256" key="3">
    <source>
        <dbReference type="ARBA" id="ARBA00022692"/>
    </source>
</evidence>
<feature type="transmembrane region" description="Helical" evidence="7">
    <location>
        <begin position="709"/>
        <end position="732"/>
    </location>
</feature>
<evidence type="ECO:0000256" key="5">
    <source>
        <dbReference type="ARBA" id="ARBA00023136"/>
    </source>
</evidence>
<comment type="caution">
    <text evidence="9">The sequence shown here is derived from an EMBL/GenBank/DDBJ whole genome shotgun (WGS) entry which is preliminary data.</text>
</comment>
<dbReference type="PANTHER" id="PTHR30572">
    <property type="entry name" value="MEMBRANE COMPONENT OF TRANSPORTER-RELATED"/>
    <property type="match status" value="1"/>
</dbReference>
<feature type="transmembrane region" description="Helical" evidence="7">
    <location>
        <begin position="752"/>
        <end position="773"/>
    </location>
</feature>
<keyword evidence="10" id="KW-1185">Reference proteome</keyword>
<feature type="transmembrane region" description="Helical" evidence="7">
    <location>
        <begin position="608"/>
        <end position="632"/>
    </location>
</feature>
<feature type="transmembrane region" description="Helical" evidence="7">
    <location>
        <begin position="799"/>
        <end position="823"/>
    </location>
</feature>